<gene>
    <name evidence="1" type="ORF">T265_10744</name>
</gene>
<reference evidence="1 2" key="1">
    <citation type="submission" date="2013-11" db="EMBL/GenBank/DDBJ databases">
        <title>Opisthorchis viverrini - life in the bile duct.</title>
        <authorList>
            <person name="Young N.D."/>
            <person name="Nagarajan N."/>
            <person name="Lin S.J."/>
            <person name="Korhonen P.K."/>
            <person name="Jex A.R."/>
            <person name="Hall R.S."/>
            <person name="Safavi-Hemami H."/>
            <person name="Kaewkong W."/>
            <person name="Bertrand D."/>
            <person name="Gao S."/>
            <person name="Seet Q."/>
            <person name="Wongkham S."/>
            <person name="Teh B.T."/>
            <person name="Wongkham C."/>
            <person name="Intapan P.M."/>
            <person name="Maleewong W."/>
            <person name="Yang X."/>
            <person name="Hu M."/>
            <person name="Wang Z."/>
            <person name="Hofmann A."/>
            <person name="Sternberg P.W."/>
            <person name="Tan P."/>
            <person name="Wang J."/>
            <person name="Gasser R.B."/>
        </authorList>
    </citation>
    <scope>NUCLEOTIDE SEQUENCE [LARGE SCALE GENOMIC DNA]</scope>
</reference>
<organism evidence="1 2">
    <name type="scientific">Opisthorchis viverrini</name>
    <name type="common">Southeast Asian liver fluke</name>
    <dbReference type="NCBI Taxonomy" id="6198"/>
    <lineage>
        <taxon>Eukaryota</taxon>
        <taxon>Metazoa</taxon>
        <taxon>Spiralia</taxon>
        <taxon>Lophotrochozoa</taxon>
        <taxon>Platyhelminthes</taxon>
        <taxon>Trematoda</taxon>
        <taxon>Digenea</taxon>
        <taxon>Opisthorchiida</taxon>
        <taxon>Opisthorchiata</taxon>
        <taxon>Opisthorchiidae</taxon>
        <taxon>Opisthorchis</taxon>
    </lineage>
</organism>
<evidence type="ECO:0000313" key="1">
    <source>
        <dbReference type="EMBL" id="KER20786.1"/>
    </source>
</evidence>
<evidence type="ECO:0000313" key="2">
    <source>
        <dbReference type="Proteomes" id="UP000054324"/>
    </source>
</evidence>
<proteinExistence type="predicted"/>
<dbReference type="CTD" id="20324912"/>
<dbReference type="RefSeq" id="XP_009175471.1">
    <property type="nucleotide sequence ID" value="XM_009177207.1"/>
</dbReference>
<dbReference type="AlphaFoldDB" id="A0A074Z163"/>
<dbReference type="KEGG" id="ovi:T265_10744"/>
<dbReference type="Proteomes" id="UP000054324">
    <property type="component" value="Unassembled WGS sequence"/>
</dbReference>
<sequence>MNEILRRKMNYPLDLVFRYRLEKFGRFLYANFIRRGGKDAAVIMPRLKIPGFPSSGYVQVAESLNRKMLLHCTTNVKKADDSGTNRVGPTQACTTMSPRLVMKRLQSNCQARRTGHQPNRAPELPTFHNIARSDLVRTSPIGCIFAQPLFCRAASICITDMKLATKFVRELNVWMTCPLECRIPCATSGYLCHAKPNVLLVSIEERLVDWRSRKRVMLQRSSMVPPRKIKPIVKYNGDAYPDNLGGQPAKQSLCSRMLNLTRHNPPYPLVCPNKDVHVNRYRPLIVAQHELHTDSDRLYDSLKTSAR</sequence>
<accession>A0A074Z163</accession>
<name>A0A074Z163_OPIVI</name>
<dbReference type="EMBL" id="KL597021">
    <property type="protein sequence ID" value="KER20786.1"/>
    <property type="molecule type" value="Genomic_DNA"/>
</dbReference>
<keyword evidence="2" id="KW-1185">Reference proteome</keyword>
<dbReference type="GeneID" id="20324912"/>
<dbReference type="OrthoDB" id="5584001at2759"/>
<protein>
    <submittedName>
        <fullName evidence="1">Uncharacterized protein</fullName>
    </submittedName>
</protein>